<feature type="region of interest" description="Disordered" evidence="1">
    <location>
        <begin position="326"/>
        <end position="354"/>
    </location>
</feature>
<dbReference type="OrthoDB" id="29523at2759"/>
<proteinExistence type="predicted"/>
<dbReference type="GO" id="GO:0003676">
    <property type="term" value="F:nucleic acid binding"/>
    <property type="evidence" value="ECO:0007669"/>
    <property type="project" value="InterPro"/>
</dbReference>
<feature type="compositionally biased region" description="Basic residues" evidence="1">
    <location>
        <begin position="343"/>
        <end position="354"/>
    </location>
</feature>
<dbReference type="Pfam" id="PF01585">
    <property type="entry name" value="G-patch"/>
    <property type="match status" value="1"/>
</dbReference>
<dbReference type="EMBL" id="BGZK01000761">
    <property type="protein sequence ID" value="GBP59450.1"/>
    <property type="molecule type" value="Genomic_DNA"/>
</dbReference>
<accession>A0A4C1X8T0</accession>
<evidence type="ECO:0000313" key="4">
    <source>
        <dbReference type="Proteomes" id="UP000299102"/>
    </source>
</evidence>
<evidence type="ECO:0000256" key="1">
    <source>
        <dbReference type="SAM" id="MobiDB-lite"/>
    </source>
</evidence>
<dbReference type="AlphaFoldDB" id="A0A4C1X8T0"/>
<evidence type="ECO:0000313" key="3">
    <source>
        <dbReference type="EMBL" id="GBP59450.1"/>
    </source>
</evidence>
<dbReference type="PANTHER" id="PTHR23149">
    <property type="entry name" value="G PATCH DOMAIN CONTAINING PROTEIN"/>
    <property type="match status" value="1"/>
</dbReference>
<dbReference type="InterPro" id="IPR000467">
    <property type="entry name" value="G_patch_dom"/>
</dbReference>
<name>A0A4C1X8T0_EUMVA</name>
<comment type="caution">
    <text evidence="3">The sequence shown here is derived from an EMBL/GenBank/DDBJ whole genome shotgun (WGS) entry which is preliminary data.</text>
</comment>
<dbReference type="GO" id="GO:0005730">
    <property type="term" value="C:nucleolus"/>
    <property type="evidence" value="ECO:0007669"/>
    <property type="project" value="TreeGrafter"/>
</dbReference>
<feature type="domain" description="G-patch" evidence="2">
    <location>
        <begin position="25"/>
        <end position="71"/>
    </location>
</feature>
<keyword evidence="4" id="KW-1185">Reference proteome</keyword>
<dbReference type="PROSITE" id="PS50174">
    <property type="entry name" value="G_PATCH"/>
    <property type="match status" value="1"/>
</dbReference>
<dbReference type="STRING" id="151549.A0A4C1X8T0"/>
<dbReference type="GO" id="GO:0010521">
    <property type="term" value="F:telomerase inhibitor activity"/>
    <property type="evidence" value="ECO:0007669"/>
    <property type="project" value="TreeGrafter"/>
</dbReference>
<sequence>MLAEPRRKQKIINLRAKNNAWSNDNTKFGQRMLEKMGWSTGKGLGVKEDGIVEHVIARYKNDEKGLGYEDRNDQWTKHEDDFNSLLAELSNGSDSKETLHSGVSLELKSKKSKARVHYHKFTRGKDLSRYSEKDLACIFGKKTLKKEDGEQKCTKEKIKVTNQVFTEKGSMEEYFKNKMTTIKSMLGNENVPLQDKDDDKKDFAFQGFSGTSSITYENEKYEPCHQPYSFYNVTSIDSDKIDCADGKIKAQNKTNQEEIKKKGKKTKKKNLICQLNSHNVEDEQNELMQINSYKTEYKQNKIEKSKAKVKSSDLVFSELVEKIKTKKKKKNKISPESESPVLHSKKRKFSGNTE</sequence>
<evidence type="ECO:0000259" key="2">
    <source>
        <dbReference type="PROSITE" id="PS50174"/>
    </source>
</evidence>
<dbReference type="Proteomes" id="UP000299102">
    <property type="component" value="Unassembled WGS sequence"/>
</dbReference>
<reference evidence="3 4" key="1">
    <citation type="journal article" date="2019" name="Commun. Biol.">
        <title>The bagworm genome reveals a unique fibroin gene that provides high tensile strength.</title>
        <authorList>
            <person name="Kono N."/>
            <person name="Nakamura H."/>
            <person name="Ohtoshi R."/>
            <person name="Tomita M."/>
            <person name="Numata K."/>
            <person name="Arakawa K."/>
        </authorList>
    </citation>
    <scope>NUCLEOTIDE SEQUENCE [LARGE SCALE GENOMIC DNA]</scope>
</reference>
<gene>
    <name evidence="3" type="ORF">EVAR_80777_1</name>
</gene>
<dbReference type="InterPro" id="IPR050656">
    <property type="entry name" value="PINX1"/>
</dbReference>
<protein>
    <recommendedName>
        <fullName evidence="2">G-patch domain-containing protein</fullName>
    </recommendedName>
</protein>
<dbReference type="PANTHER" id="PTHR23149:SF27">
    <property type="entry name" value="PIN2_TERF1-INTERACTING TELOMERASE INHIBITOR 1"/>
    <property type="match status" value="1"/>
</dbReference>
<dbReference type="SMART" id="SM00443">
    <property type="entry name" value="G_patch"/>
    <property type="match status" value="1"/>
</dbReference>
<organism evidence="3 4">
    <name type="scientific">Eumeta variegata</name>
    <name type="common">Bagworm moth</name>
    <name type="synonym">Eumeta japonica</name>
    <dbReference type="NCBI Taxonomy" id="151549"/>
    <lineage>
        <taxon>Eukaryota</taxon>
        <taxon>Metazoa</taxon>
        <taxon>Ecdysozoa</taxon>
        <taxon>Arthropoda</taxon>
        <taxon>Hexapoda</taxon>
        <taxon>Insecta</taxon>
        <taxon>Pterygota</taxon>
        <taxon>Neoptera</taxon>
        <taxon>Endopterygota</taxon>
        <taxon>Lepidoptera</taxon>
        <taxon>Glossata</taxon>
        <taxon>Ditrysia</taxon>
        <taxon>Tineoidea</taxon>
        <taxon>Psychidae</taxon>
        <taxon>Oiketicinae</taxon>
        <taxon>Eumeta</taxon>
    </lineage>
</organism>